<feature type="binding site" evidence="12">
    <location>
        <position position="237"/>
    </location>
    <ligand>
        <name>NADP(+)</name>
        <dbReference type="ChEBI" id="CHEBI:58349"/>
    </ligand>
</feature>
<keyword evidence="5 12" id="KW-0378">Hydrolase</keyword>
<dbReference type="GO" id="GO:0009086">
    <property type="term" value="P:methionine biosynthetic process"/>
    <property type="evidence" value="ECO:0007669"/>
    <property type="project" value="UniProtKB-KW"/>
</dbReference>
<gene>
    <name evidence="12" type="primary">folD</name>
    <name evidence="15" type="ordered locus">Thein_2191</name>
</gene>
<evidence type="ECO:0000256" key="7">
    <source>
        <dbReference type="ARBA" id="ARBA00023002"/>
    </source>
</evidence>
<dbReference type="GO" id="GO:0000105">
    <property type="term" value="P:L-histidine biosynthetic process"/>
    <property type="evidence" value="ECO:0007669"/>
    <property type="project" value="UniProtKB-KW"/>
</dbReference>
<comment type="subunit">
    <text evidence="12">Homodimer.</text>
</comment>
<keyword evidence="6 12" id="KW-0521">NADP</keyword>
<comment type="caution">
    <text evidence="12">Lacks conserved residue(s) required for the propagation of feature annotation.</text>
</comment>
<dbReference type="FunFam" id="3.40.50.10860:FF:000001">
    <property type="entry name" value="Bifunctional protein FolD"/>
    <property type="match status" value="1"/>
</dbReference>
<dbReference type="InterPro" id="IPR020631">
    <property type="entry name" value="THF_DH/CycHdrlase_NAD-bd_dom"/>
</dbReference>
<dbReference type="PATRIC" id="fig|667014.3.peg.2253"/>
<evidence type="ECO:0000256" key="10">
    <source>
        <dbReference type="ARBA" id="ARBA00023268"/>
    </source>
</evidence>
<dbReference type="CDD" id="cd01080">
    <property type="entry name" value="NAD_bind_m-THF_DH_Cyclohyd"/>
    <property type="match status" value="1"/>
</dbReference>
<dbReference type="STRING" id="667014.Thein_2191"/>
<evidence type="ECO:0000256" key="4">
    <source>
        <dbReference type="ARBA" id="ARBA00022755"/>
    </source>
</evidence>
<feature type="binding site" evidence="12">
    <location>
        <begin position="166"/>
        <end position="168"/>
    </location>
    <ligand>
        <name>NADP(+)</name>
        <dbReference type="ChEBI" id="CHEBI:58349"/>
    </ligand>
</feature>
<dbReference type="Pfam" id="PF00763">
    <property type="entry name" value="THF_DHG_CYH"/>
    <property type="match status" value="1"/>
</dbReference>
<dbReference type="EMBL" id="CP002683">
    <property type="protein sequence ID" value="AEH46039.1"/>
    <property type="molecule type" value="Genomic_DNA"/>
</dbReference>
<dbReference type="AlphaFoldDB" id="F8ADS9"/>
<dbReference type="RefSeq" id="WP_013908775.1">
    <property type="nucleotide sequence ID" value="NC_015681.1"/>
</dbReference>
<dbReference type="EC" id="1.5.1.5" evidence="12"/>
<keyword evidence="10 12" id="KW-0511">Multifunctional enzyme</keyword>
<dbReference type="InParanoid" id="F8ADS9"/>
<dbReference type="InterPro" id="IPR036291">
    <property type="entry name" value="NAD(P)-bd_dom_sf"/>
</dbReference>
<keyword evidence="2 12" id="KW-0554">One-carbon metabolism</keyword>
<comment type="function">
    <text evidence="12">Catalyzes the oxidation of 5,10-methylenetetrahydrofolate to 5,10-methenyltetrahydrofolate and then the hydrolysis of 5,10-methenyltetrahydrofolate to 10-formyltetrahydrofolate.</text>
</comment>
<dbReference type="PRINTS" id="PR00085">
    <property type="entry name" value="THFDHDRGNASE"/>
</dbReference>
<proteinExistence type="inferred from homology"/>
<dbReference type="UniPathway" id="UPA00193"/>
<dbReference type="FunFam" id="3.40.50.720:FF:000189">
    <property type="entry name" value="Bifunctional protein FolD"/>
    <property type="match status" value="1"/>
</dbReference>
<reference evidence="15 16" key="2">
    <citation type="journal article" date="2012" name="Stand. Genomic Sci.">
        <title>Complete genome sequence of the thermophilic sulfate-reducing ocean bacterium Thermodesulfatator indicus type strain (CIR29812(T)).</title>
        <authorList>
            <person name="Anderson I."/>
            <person name="Saunders E."/>
            <person name="Lapidus A."/>
            <person name="Nolan M."/>
            <person name="Lucas S."/>
            <person name="Tice H."/>
            <person name="Del Rio T.G."/>
            <person name="Cheng J.F."/>
            <person name="Han C."/>
            <person name="Tapia R."/>
            <person name="Goodwin L.A."/>
            <person name="Pitluck S."/>
            <person name="Liolios K."/>
            <person name="Mavromatis K."/>
            <person name="Pagani I."/>
            <person name="Ivanova N."/>
            <person name="Mikhailova N."/>
            <person name="Pati A."/>
            <person name="Chen A."/>
            <person name="Palaniappan K."/>
            <person name="Land M."/>
            <person name="Hauser L."/>
            <person name="Jeffries C.D."/>
            <person name="Chang Y.J."/>
            <person name="Brambilla E.M."/>
            <person name="Rohde M."/>
            <person name="Spring S."/>
            <person name="Goker M."/>
            <person name="Detter J.C."/>
            <person name="Woyke T."/>
            <person name="Bristow J."/>
            <person name="Eisen J.A."/>
            <person name="Markowitz V."/>
            <person name="Hugenholtz P."/>
            <person name="Kyrpides N.C."/>
            <person name="Klenk H.P."/>
        </authorList>
    </citation>
    <scope>NUCLEOTIDE SEQUENCE [LARGE SCALE GENOMIC DNA]</scope>
    <source>
        <strain evidence="16">DSM 15286 / JCM 11887 / CIR29812</strain>
    </source>
</reference>
<keyword evidence="8 12" id="KW-0368">Histidine biosynthesis</keyword>
<dbReference type="HAMAP" id="MF_01576">
    <property type="entry name" value="THF_DHG_CYH"/>
    <property type="match status" value="1"/>
</dbReference>
<dbReference type="Proteomes" id="UP000006793">
    <property type="component" value="Chromosome"/>
</dbReference>
<comment type="pathway">
    <text evidence="1 12">One-carbon metabolism; tetrahydrofolate interconversion.</text>
</comment>
<dbReference type="eggNOG" id="COG0190">
    <property type="taxonomic scope" value="Bacteria"/>
</dbReference>
<reference evidence="16" key="1">
    <citation type="submission" date="2011-04" db="EMBL/GenBank/DDBJ databases">
        <title>The complete genome of Thermodesulfatator indicus DSM 15286.</title>
        <authorList>
            <person name="Lucas S."/>
            <person name="Copeland A."/>
            <person name="Lapidus A."/>
            <person name="Bruce D."/>
            <person name="Goodwin L."/>
            <person name="Pitluck S."/>
            <person name="Peters L."/>
            <person name="Kyrpides N."/>
            <person name="Mavromatis K."/>
            <person name="Pagani I."/>
            <person name="Ivanova N."/>
            <person name="Saunders L."/>
            <person name="Detter J.C."/>
            <person name="Tapia R."/>
            <person name="Han C."/>
            <person name="Land M."/>
            <person name="Hauser L."/>
            <person name="Markowitz V."/>
            <person name="Cheng J.-F."/>
            <person name="Hugenholtz P."/>
            <person name="Woyke T."/>
            <person name="Wu D."/>
            <person name="Spring S."/>
            <person name="Schroeder M."/>
            <person name="Brambilla E."/>
            <person name="Klenk H.-P."/>
            <person name="Eisen J.A."/>
        </authorList>
    </citation>
    <scope>NUCLEOTIDE SEQUENCE [LARGE SCALE GENOMIC DNA]</scope>
    <source>
        <strain evidence="16">DSM 15286 / JCM 11887 / CIR29812</strain>
    </source>
</reference>
<dbReference type="InterPro" id="IPR000672">
    <property type="entry name" value="THF_DH/CycHdrlase"/>
</dbReference>
<organism evidence="15 16">
    <name type="scientific">Thermodesulfatator indicus (strain DSM 15286 / JCM 11887 / CIR29812)</name>
    <dbReference type="NCBI Taxonomy" id="667014"/>
    <lineage>
        <taxon>Bacteria</taxon>
        <taxon>Pseudomonadati</taxon>
        <taxon>Thermodesulfobacteriota</taxon>
        <taxon>Thermodesulfobacteria</taxon>
        <taxon>Thermodesulfobacteriales</taxon>
        <taxon>Thermodesulfatatoraceae</taxon>
        <taxon>Thermodesulfatator</taxon>
    </lineage>
</organism>
<dbReference type="KEGG" id="tid:Thein_2191"/>
<evidence type="ECO:0000313" key="16">
    <source>
        <dbReference type="Proteomes" id="UP000006793"/>
    </source>
</evidence>
<dbReference type="InterPro" id="IPR046346">
    <property type="entry name" value="Aminoacid_DH-like_N_sf"/>
</dbReference>
<dbReference type="OrthoDB" id="9803580at2"/>
<dbReference type="SUPFAM" id="SSF51735">
    <property type="entry name" value="NAD(P)-binding Rossmann-fold domains"/>
    <property type="match status" value="1"/>
</dbReference>
<dbReference type="InterPro" id="IPR020630">
    <property type="entry name" value="THF_DH/CycHdrlase_cat_dom"/>
</dbReference>
<accession>F8ADS9</accession>
<evidence type="ECO:0000256" key="11">
    <source>
        <dbReference type="ARBA" id="ARBA00036357"/>
    </source>
</evidence>
<dbReference type="GO" id="GO:0004488">
    <property type="term" value="F:methylenetetrahydrofolate dehydrogenase (NADP+) activity"/>
    <property type="evidence" value="ECO:0007669"/>
    <property type="project" value="UniProtKB-UniRule"/>
</dbReference>
<dbReference type="GO" id="GO:0006164">
    <property type="term" value="P:purine nucleotide biosynthetic process"/>
    <property type="evidence" value="ECO:0007669"/>
    <property type="project" value="UniProtKB-KW"/>
</dbReference>
<evidence type="ECO:0000256" key="12">
    <source>
        <dbReference type="HAMAP-Rule" id="MF_01576"/>
    </source>
</evidence>
<keyword evidence="4 12" id="KW-0658">Purine biosynthesis</keyword>
<dbReference type="PROSITE" id="PS00767">
    <property type="entry name" value="THF_DHG_CYH_2"/>
    <property type="match status" value="1"/>
</dbReference>
<keyword evidence="3 12" id="KW-0028">Amino-acid biosynthesis</keyword>
<keyword evidence="16" id="KW-1185">Reference proteome</keyword>
<evidence type="ECO:0000259" key="14">
    <source>
        <dbReference type="Pfam" id="PF02882"/>
    </source>
</evidence>
<dbReference type="Pfam" id="PF02882">
    <property type="entry name" value="THF_DHG_CYH_C"/>
    <property type="match status" value="1"/>
</dbReference>
<feature type="domain" description="Tetrahydrofolate dehydrogenase/cyclohydrolase catalytic" evidence="13">
    <location>
        <begin position="6"/>
        <end position="121"/>
    </location>
</feature>
<dbReference type="InterPro" id="IPR020867">
    <property type="entry name" value="THF_DH/CycHdrlase_CS"/>
</dbReference>
<comment type="similarity">
    <text evidence="12">Belongs to the tetrahydrofolate dehydrogenase/cyclohydrolase family.</text>
</comment>
<dbReference type="EC" id="3.5.4.9" evidence="12"/>
<evidence type="ECO:0000313" key="15">
    <source>
        <dbReference type="EMBL" id="AEH46039.1"/>
    </source>
</evidence>
<dbReference type="GO" id="GO:0005829">
    <property type="term" value="C:cytosol"/>
    <property type="evidence" value="ECO:0007669"/>
    <property type="project" value="TreeGrafter"/>
</dbReference>
<sequence>MGAKIISGKEISQEIRNELKKEVQELKEKHGVTPGLVTILVGENPASVSYVTAKQRTAHDLGFHSVQENLPEDVSEENLLNLIKKYNEDPSIHGILVQLPLPKHISEQKVIYAIDPRKDVDGFHPVNVGKMVIGEPCFIPCTPAGILEMLARADVEVSGAEVVVVGRSNIVGKPVAILLMQKRKPVGNATVTVCHTGTRDMLFHTKRADILIVAAGRPKVITGDMVKEGVVVIDVGVNRIGTTPEGKAILCGDVDFDSVKEKAAAITPVPGGVGPMTITMLMKNTVESAKMWAGLPNEVG</sequence>
<dbReference type="FunCoup" id="F8ADS9">
    <property type="interactions" value="404"/>
</dbReference>
<dbReference type="Gene3D" id="3.40.50.720">
    <property type="entry name" value="NAD(P)-binding Rossmann-like Domain"/>
    <property type="match status" value="1"/>
</dbReference>
<evidence type="ECO:0000259" key="13">
    <source>
        <dbReference type="Pfam" id="PF00763"/>
    </source>
</evidence>
<comment type="catalytic activity">
    <reaction evidence="11 12">
        <text>(6R)-5,10-methenyltetrahydrofolate + H2O = (6R)-10-formyltetrahydrofolate + H(+)</text>
        <dbReference type="Rhea" id="RHEA:23700"/>
        <dbReference type="ChEBI" id="CHEBI:15377"/>
        <dbReference type="ChEBI" id="CHEBI:15378"/>
        <dbReference type="ChEBI" id="CHEBI:57455"/>
        <dbReference type="ChEBI" id="CHEBI:195366"/>
        <dbReference type="EC" id="3.5.4.9"/>
    </reaction>
</comment>
<evidence type="ECO:0000256" key="2">
    <source>
        <dbReference type="ARBA" id="ARBA00022563"/>
    </source>
</evidence>
<evidence type="ECO:0000256" key="5">
    <source>
        <dbReference type="ARBA" id="ARBA00022801"/>
    </source>
</evidence>
<name>F8ADS9_THEID</name>
<evidence type="ECO:0000256" key="9">
    <source>
        <dbReference type="ARBA" id="ARBA00023167"/>
    </source>
</evidence>
<dbReference type="GO" id="GO:0004477">
    <property type="term" value="F:methenyltetrahydrofolate cyclohydrolase activity"/>
    <property type="evidence" value="ECO:0007669"/>
    <property type="project" value="UniProtKB-UniRule"/>
</dbReference>
<comment type="catalytic activity">
    <reaction evidence="12">
        <text>(6R)-5,10-methylene-5,6,7,8-tetrahydrofolate + NADP(+) = (6R)-5,10-methenyltetrahydrofolate + NADPH</text>
        <dbReference type="Rhea" id="RHEA:22812"/>
        <dbReference type="ChEBI" id="CHEBI:15636"/>
        <dbReference type="ChEBI" id="CHEBI:57455"/>
        <dbReference type="ChEBI" id="CHEBI:57783"/>
        <dbReference type="ChEBI" id="CHEBI:58349"/>
        <dbReference type="EC" id="1.5.1.5"/>
    </reaction>
</comment>
<dbReference type="SUPFAM" id="SSF53223">
    <property type="entry name" value="Aminoacid dehydrogenase-like, N-terminal domain"/>
    <property type="match status" value="1"/>
</dbReference>
<evidence type="ECO:0000256" key="8">
    <source>
        <dbReference type="ARBA" id="ARBA00023102"/>
    </source>
</evidence>
<dbReference type="PANTHER" id="PTHR48099:SF5">
    <property type="entry name" value="C-1-TETRAHYDROFOLATE SYNTHASE, CYTOPLASMIC"/>
    <property type="match status" value="1"/>
</dbReference>
<dbReference type="Gene3D" id="3.40.50.10860">
    <property type="entry name" value="Leucine Dehydrogenase, chain A, domain 1"/>
    <property type="match status" value="1"/>
</dbReference>
<protein>
    <recommendedName>
        <fullName evidence="12">Bifunctional protein FolD</fullName>
    </recommendedName>
    <domain>
        <recommendedName>
            <fullName evidence="12">Methylenetetrahydrofolate dehydrogenase</fullName>
            <ecNumber evidence="12">1.5.1.5</ecNumber>
        </recommendedName>
    </domain>
    <domain>
        <recommendedName>
            <fullName evidence="12">Methenyltetrahydrofolate cyclohydrolase</fullName>
            <ecNumber evidence="12">3.5.4.9</ecNumber>
        </recommendedName>
    </domain>
</protein>
<keyword evidence="9 12" id="KW-0486">Methionine biosynthesis</keyword>
<evidence type="ECO:0000256" key="3">
    <source>
        <dbReference type="ARBA" id="ARBA00022605"/>
    </source>
</evidence>
<dbReference type="HOGENOM" id="CLU_034045_2_1_0"/>
<dbReference type="PaxDb" id="667014-Thein_2191"/>
<feature type="domain" description="Tetrahydrofolate dehydrogenase/cyclohydrolase NAD(P)-binding" evidence="14">
    <location>
        <begin position="140"/>
        <end position="291"/>
    </location>
</feature>
<dbReference type="PANTHER" id="PTHR48099">
    <property type="entry name" value="C-1-TETRAHYDROFOLATE SYNTHASE, CYTOPLASMIC-RELATED"/>
    <property type="match status" value="1"/>
</dbReference>
<evidence type="ECO:0000256" key="6">
    <source>
        <dbReference type="ARBA" id="ARBA00022857"/>
    </source>
</evidence>
<dbReference type="NCBIfam" id="NF010783">
    <property type="entry name" value="PRK14186.1"/>
    <property type="match status" value="1"/>
</dbReference>
<evidence type="ECO:0000256" key="1">
    <source>
        <dbReference type="ARBA" id="ARBA00004777"/>
    </source>
</evidence>
<keyword evidence="7 12" id="KW-0560">Oxidoreductase</keyword>
<dbReference type="GO" id="GO:0035999">
    <property type="term" value="P:tetrahydrofolate interconversion"/>
    <property type="evidence" value="ECO:0007669"/>
    <property type="project" value="UniProtKB-UniRule"/>
</dbReference>